<dbReference type="PROSITE" id="PS50109">
    <property type="entry name" value="HIS_KIN"/>
    <property type="match status" value="1"/>
</dbReference>
<accession>A0A7X2ZD07</accession>
<gene>
    <name evidence="12" type="ORF">GNP93_18650</name>
</gene>
<evidence type="ECO:0000256" key="1">
    <source>
        <dbReference type="ARBA" id="ARBA00000085"/>
    </source>
</evidence>
<comment type="subcellular location">
    <subcellularLocation>
        <location evidence="2">Cell membrane</location>
        <topology evidence="2">Multi-pass membrane protein</topology>
    </subcellularLocation>
</comment>
<dbReference type="SUPFAM" id="SSF55785">
    <property type="entry name" value="PYP-like sensor domain (PAS domain)"/>
    <property type="match status" value="1"/>
</dbReference>
<dbReference type="EMBL" id="WNZX01000017">
    <property type="protein sequence ID" value="MUG72689.1"/>
    <property type="molecule type" value="Genomic_DNA"/>
</dbReference>
<evidence type="ECO:0000313" key="12">
    <source>
        <dbReference type="EMBL" id="MUG72689.1"/>
    </source>
</evidence>
<dbReference type="CDD" id="cd00075">
    <property type="entry name" value="HATPase"/>
    <property type="match status" value="1"/>
</dbReference>
<sequence>MSAWTLVFCAWMKELDRIVSNNIKTTFQVEGAWARVRLNIVKFSDEDERRRLQELYALDIVDTPGEPAFDRITRLVADVFQVPTCLITLVTEDRQWFKSCFGLQEELERSRSTEREAAICQYVVAEREPVVVTDARLDERFADNRFVRQENGIRFYAGVPIQTSKGNILGSLCIIDTEPRTIGERELARLVEFGRWVVTEIELRRDLREKELLAERLQQVIAKSESQAVLIRQAFESGLEGRLLCDGSGRIVLHNEKLVEWFRVQPAHYPDVRAFAGHLLQSGEARSPQLLERLEQLLNGHVELFAERLDYRLKDGERRVYEVTGYVIGLTETSPQHYYIGIRDRTDEEKIDRMKSEFMSVVSHELRTPLTSIMGFAEIIKERNPEADKRHTYLQTIHREAKRLTLLLNDLLDLQRMEAGQQSYLFSPTDMRSLAAEAVEGWKEHATHRILLQAGPNPLFVYADPERMKQALVHLISNAVKYSPESDRVEVKLMEEDGRIHVTVRDYGLGIPERAREKLFTKFYRVDNSDRRKMGGTGLGLAVVKQIVTAHGGSIHYVSEVGQGSSFTLAMEKYAIPSP</sequence>
<comment type="caution">
    <text evidence="12">The sequence shown here is derived from an EMBL/GenBank/DDBJ whole genome shotgun (WGS) entry which is preliminary data.</text>
</comment>
<evidence type="ECO:0000256" key="5">
    <source>
        <dbReference type="ARBA" id="ARBA00022679"/>
    </source>
</evidence>
<evidence type="ECO:0000256" key="2">
    <source>
        <dbReference type="ARBA" id="ARBA00004651"/>
    </source>
</evidence>
<dbReference type="InterPro" id="IPR050736">
    <property type="entry name" value="Sensor_HK_Regulatory"/>
</dbReference>
<feature type="domain" description="Histidine kinase" evidence="11">
    <location>
        <begin position="361"/>
        <end position="575"/>
    </location>
</feature>
<keyword evidence="13" id="KW-1185">Reference proteome</keyword>
<dbReference type="CDD" id="cd00082">
    <property type="entry name" value="HisKA"/>
    <property type="match status" value="1"/>
</dbReference>
<dbReference type="InterPro" id="IPR003018">
    <property type="entry name" value="GAF"/>
</dbReference>
<dbReference type="InterPro" id="IPR036097">
    <property type="entry name" value="HisK_dim/P_sf"/>
</dbReference>
<dbReference type="FunFam" id="3.30.565.10:FF:000006">
    <property type="entry name" value="Sensor histidine kinase WalK"/>
    <property type="match status" value="1"/>
</dbReference>
<keyword evidence="7" id="KW-0418">Kinase</keyword>
<keyword evidence="9" id="KW-0902">Two-component regulatory system</keyword>
<dbReference type="InterPro" id="IPR004358">
    <property type="entry name" value="Sig_transdc_His_kin-like_C"/>
</dbReference>
<name>A0A7X2ZD07_9BACL</name>
<dbReference type="InterPro" id="IPR029016">
    <property type="entry name" value="GAF-like_dom_sf"/>
</dbReference>
<dbReference type="Gene3D" id="3.30.450.40">
    <property type="match status" value="1"/>
</dbReference>
<evidence type="ECO:0000256" key="10">
    <source>
        <dbReference type="ARBA" id="ARBA00023136"/>
    </source>
</evidence>
<dbReference type="Gene3D" id="1.10.287.130">
    <property type="match status" value="1"/>
</dbReference>
<dbReference type="PRINTS" id="PR00344">
    <property type="entry name" value="BCTRLSENSOR"/>
</dbReference>
<dbReference type="Proteomes" id="UP000450917">
    <property type="component" value="Unassembled WGS sequence"/>
</dbReference>
<evidence type="ECO:0000256" key="9">
    <source>
        <dbReference type="ARBA" id="ARBA00023012"/>
    </source>
</evidence>
<dbReference type="GO" id="GO:0005886">
    <property type="term" value="C:plasma membrane"/>
    <property type="evidence" value="ECO:0007669"/>
    <property type="project" value="UniProtKB-SubCell"/>
</dbReference>
<dbReference type="InterPro" id="IPR035965">
    <property type="entry name" value="PAS-like_dom_sf"/>
</dbReference>
<dbReference type="GO" id="GO:0005524">
    <property type="term" value="F:ATP binding"/>
    <property type="evidence" value="ECO:0007669"/>
    <property type="project" value="UniProtKB-KW"/>
</dbReference>
<evidence type="ECO:0000256" key="7">
    <source>
        <dbReference type="ARBA" id="ARBA00022777"/>
    </source>
</evidence>
<evidence type="ECO:0000313" key="13">
    <source>
        <dbReference type="Proteomes" id="UP000450917"/>
    </source>
</evidence>
<dbReference type="InterPro" id="IPR003594">
    <property type="entry name" value="HATPase_dom"/>
</dbReference>
<evidence type="ECO:0000256" key="6">
    <source>
        <dbReference type="ARBA" id="ARBA00022741"/>
    </source>
</evidence>
<dbReference type="FunFam" id="1.10.287.130:FF:000001">
    <property type="entry name" value="Two-component sensor histidine kinase"/>
    <property type="match status" value="1"/>
</dbReference>
<dbReference type="GO" id="GO:0000155">
    <property type="term" value="F:phosphorelay sensor kinase activity"/>
    <property type="evidence" value="ECO:0007669"/>
    <property type="project" value="InterPro"/>
</dbReference>
<dbReference type="PANTHER" id="PTHR43711">
    <property type="entry name" value="TWO-COMPONENT HISTIDINE KINASE"/>
    <property type="match status" value="1"/>
</dbReference>
<keyword evidence="4" id="KW-0597">Phosphoprotein</keyword>
<protein>
    <recommendedName>
        <fullName evidence="3">histidine kinase</fullName>
        <ecNumber evidence="3">2.7.13.3</ecNumber>
    </recommendedName>
</protein>
<keyword evidence="5" id="KW-0808">Transferase</keyword>
<dbReference type="EC" id="2.7.13.3" evidence="3"/>
<dbReference type="InterPro" id="IPR005467">
    <property type="entry name" value="His_kinase_dom"/>
</dbReference>
<dbReference type="InterPro" id="IPR003661">
    <property type="entry name" value="HisK_dim/P_dom"/>
</dbReference>
<keyword evidence="6" id="KW-0547">Nucleotide-binding</keyword>
<keyword evidence="8" id="KW-0067">ATP-binding</keyword>
<dbReference type="SMART" id="SM00065">
    <property type="entry name" value="GAF"/>
    <property type="match status" value="1"/>
</dbReference>
<comment type="catalytic activity">
    <reaction evidence="1">
        <text>ATP + protein L-histidine = ADP + protein N-phospho-L-histidine.</text>
        <dbReference type="EC" id="2.7.13.3"/>
    </reaction>
</comment>
<evidence type="ECO:0000256" key="8">
    <source>
        <dbReference type="ARBA" id="ARBA00022840"/>
    </source>
</evidence>
<dbReference type="Pfam" id="PF00512">
    <property type="entry name" value="HisKA"/>
    <property type="match status" value="1"/>
</dbReference>
<reference evidence="12 13" key="1">
    <citation type="submission" date="2019-11" db="EMBL/GenBank/DDBJ databases">
        <title>Draft genome sequences of five Paenibacillus species of dairy origin.</title>
        <authorList>
            <person name="Olajide A.M."/>
            <person name="Chen S."/>
            <person name="Lapointe G."/>
        </authorList>
    </citation>
    <scope>NUCLEOTIDE SEQUENCE [LARGE SCALE GENOMIC DNA]</scope>
    <source>
        <strain evidence="12 13">2CS3</strain>
    </source>
</reference>
<keyword evidence="10" id="KW-0472">Membrane</keyword>
<dbReference type="SUPFAM" id="SSF55781">
    <property type="entry name" value="GAF domain-like"/>
    <property type="match status" value="1"/>
</dbReference>
<dbReference type="Gene3D" id="3.30.565.10">
    <property type="entry name" value="Histidine kinase-like ATPase, C-terminal domain"/>
    <property type="match status" value="1"/>
</dbReference>
<evidence type="ECO:0000259" key="11">
    <source>
        <dbReference type="PROSITE" id="PS50109"/>
    </source>
</evidence>
<proteinExistence type="predicted"/>
<dbReference type="SMART" id="SM00388">
    <property type="entry name" value="HisKA"/>
    <property type="match status" value="1"/>
</dbReference>
<dbReference type="Pfam" id="PF02518">
    <property type="entry name" value="HATPase_c"/>
    <property type="match status" value="1"/>
</dbReference>
<dbReference type="Pfam" id="PF01590">
    <property type="entry name" value="GAF"/>
    <property type="match status" value="1"/>
</dbReference>
<dbReference type="SUPFAM" id="SSF55874">
    <property type="entry name" value="ATPase domain of HSP90 chaperone/DNA topoisomerase II/histidine kinase"/>
    <property type="match status" value="1"/>
</dbReference>
<evidence type="ECO:0000256" key="3">
    <source>
        <dbReference type="ARBA" id="ARBA00012438"/>
    </source>
</evidence>
<dbReference type="Gene3D" id="3.30.450.20">
    <property type="entry name" value="PAS domain"/>
    <property type="match status" value="1"/>
</dbReference>
<dbReference type="SUPFAM" id="SSF47384">
    <property type="entry name" value="Homodimeric domain of signal transducing histidine kinase"/>
    <property type="match status" value="1"/>
</dbReference>
<dbReference type="AlphaFoldDB" id="A0A7X2ZD07"/>
<dbReference type="PANTHER" id="PTHR43711:SF30">
    <property type="entry name" value="HISTIDINE KINASE"/>
    <property type="match status" value="1"/>
</dbReference>
<evidence type="ECO:0000256" key="4">
    <source>
        <dbReference type="ARBA" id="ARBA00022553"/>
    </source>
</evidence>
<organism evidence="12 13">
    <name type="scientific">Paenibacillus validus</name>
    <dbReference type="NCBI Taxonomy" id="44253"/>
    <lineage>
        <taxon>Bacteria</taxon>
        <taxon>Bacillati</taxon>
        <taxon>Bacillota</taxon>
        <taxon>Bacilli</taxon>
        <taxon>Bacillales</taxon>
        <taxon>Paenibacillaceae</taxon>
        <taxon>Paenibacillus</taxon>
    </lineage>
</organism>
<dbReference type="SMART" id="SM00387">
    <property type="entry name" value="HATPase_c"/>
    <property type="match status" value="1"/>
</dbReference>
<dbReference type="InterPro" id="IPR036890">
    <property type="entry name" value="HATPase_C_sf"/>
</dbReference>